<comment type="caution">
    <text evidence="4">The sequence shown here is derived from an EMBL/GenBank/DDBJ whole genome shotgun (WGS) entry which is preliminary data.</text>
</comment>
<dbReference type="PANTHER" id="PTHR22789">
    <property type="entry name" value="FUCULOSE PHOSPHATE ALDOLASE"/>
    <property type="match status" value="1"/>
</dbReference>
<dbReference type="Proteomes" id="UP000481852">
    <property type="component" value="Unassembled WGS sequence"/>
</dbReference>
<sequence length="217" mass="23848">MLLEEERLELVVYGKRMLADRLVTLTSGNISIYDPETGYMAVTPSGIPYDETTPQDIVIMTLDGKIVDGSRKPSSEHRLHAAVYKARPHARAVVHTHSMFATTLGIAGEEVKAVHFLLPDLMGRGSVPLVPYVTYGTEVLAERVREAMKDSPACLLQNHGMVASGTSLADAYARASAVETTAEMQWRAECIGKMRILTGQEVEETFESFRTSYGQKA</sequence>
<dbReference type="GO" id="GO:0016832">
    <property type="term" value="F:aldehyde-lyase activity"/>
    <property type="evidence" value="ECO:0007669"/>
    <property type="project" value="TreeGrafter"/>
</dbReference>
<keyword evidence="1" id="KW-0479">Metal-binding</keyword>
<dbReference type="InterPro" id="IPR001303">
    <property type="entry name" value="Aldolase_II/adducin_N"/>
</dbReference>
<dbReference type="Pfam" id="PF00596">
    <property type="entry name" value="Aldolase_II"/>
    <property type="match status" value="1"/>
</dbReference>
<evidence type="ECO:0000259" key="3">
    <source>
        <dbReference type="SMART" id="SM01007"/>
    </source>
</evidence>
<dbReference type="EMBL" id="VULZ01000012">
    <property type="protein sequence ID" value="MSS15484.1"/>
    <property type="molecule type" value="Genomic_DNA"/>
</dbReference>
<dbReference type="GO" id="GO:0046872">
    <property type="term" value="F:metal ion binding"/>
    <property type="evidence" value="ECO:0007669"/>
    <property type="project" value="UniProtKB-KW"/>
</dbReference>
<dbReference type="InterPro" id="IPR036409">
    <property type="entry name" value="Aldolase_II/adducin_N_sf"/>
</dbReference>
<keyword evidence="5" id="KW-1185">Reference proteome</keyword>
<dbReference type="InterPro" id="IPR050197">
    <property type="entry name" value="Aldolase_class_II_sugar_metab"/>
</dbReference>
<dbReference type="GO" id="GO:0005829">
    <property type="term" value="C:cytosol"/>
    <property type="evidence" value="ECO:0007669"/>
    <property type="project" value="TreeGrafter"/>
</dbReference>
<dbReference type="SUPFAM" id="SSF53639">
    <property type="entry name" value="AraD/HMP-PK domain-like"/>
    <property type="match status" value="1"/>
</dbReference>
<keyword evidence="2" id="KW-0456">Lyase</keyword>
<evidence type="ECO:0000313" key="4">
    <source>
        <dbReference type="EMBL" id="MSS15484.1"/>
    </source>
</evidence>
<accession>A0A6L5X9P8</accession>
<evidence type="ECO:0000256" key="1">
    <source>
        <dbReference type="ARBA" id="ARBA00022723"/>
    </source>
</evidence>
<dbReference type="PANTHER" id="PTHR22789:SF0">
    <property type="entry name" value="3-OXO-TETRONATE 4-PHOSPHATE DECARBOXYLASE-RELATED"/>
    <property type="match status" value="1"/>
</dbReference>
<dbReference type="GO" id="GO:0019323">
    <property type="term" value="P:pentose catabolic process"/>
    <property type="evidence" value="ECO:0007669"/>
    <property type="project" value="TreeGrafter"/>
</dbReference>
<dbReference type="AlphaFoldDB" id="A0A6L5X9P8"/>
<dbReference type="Gene3D" id="3.40.225.10">
    <property type="entry name" value="Class II aldolase/adducin N-terminal domain"/>
    <property type="match status" value="1"/>
</dbReference>
<evidence type="ECO:0000313" key="5">
    <source>
        <dbReference type="Proteomes" id="UP000481852"/>
    </source>
</evidence>
<name>A0A6L5X9P8_9FIRM</name>
<dbReference type="RefSeq" id="WP_154526387.1">
    <property type="nucleotide sequence ID" value="NZ_VULZ01000012.1"/>
</dbReference>
<reference evidence="4 5" key="1">
    <citation type="submission" date="2019-08" db="EMBL/GenBank/DDBJ databases">
        <title>In-depth cultivation of the pig gut microbiome towards novel bacterial diversity and tailored functional studies.</title>
        <authorList>
            <person name="Wylensek D."/>
            <person name="Hitch T.C.A."/>
            <person name="Clavel T."/>
        </authorList>
    </citation>
    <scope>NUCLEOTIDE SEQUENCE [LARGE SCALE GENOMIC DNA]</scope>
    <source>
        <strain evidence="4 5">Oil+RF-744-WCA-WT-11</strain>
    </source>
</reference>
<dbReference type="SMART" id="SM01007">
    <property type="entry name" value="Aldolase_II"/>
    <property type="match status" value="1"/>
</dbReference>
<proteinExistence type="predicted"/>
<feature type="domain" description="Class II aldolase/adducin N-terminal" evidence="3">
    <location>
        <begin position="8"/>
        <end position="186"/>
    </location>
</feature>
<protein>
    <submittedName>
        <fullName evidence="4">Aldolase</fullName>
    </submittedName>
</protein>
<gene>
    <name evidence="4" type="ORF">FYJ35_10625</name>
</gene>
<organism evidence="4 5">
    <name type="scientific">Porcincola intestinalis</name>
    <dbReference type="NCBI Taxonomy" id="2606632"/>
    <lineage>
        <taxon>Bacteria</taxon>
        <taxon>Bacillati</taxon>
        <taxon>Bacillota</taxon>
        <taxon>Clostridia</taxon>
        <taxon>Lachnospirales</taxon>
        <taxon>Lachnospiraceae</taxon>
        <taxon>Porcincola</taxon>
    </lineage>
</organism>
<evidence type="ECO:0000256" key="2">
    <source>
        <dbReference type="ARBA" id="ARBA00023239"/>
    </source>
</evidence>